<evidence type="ECO:0000256" key="2">
    <source>
        <dbReference type="ARBA" id="ARBA00022448"/>
    </source>
</evidence>
<dbReference type="InterPro" id="IPR036259">
    <property type="entry name" value="MFS_trans_sf"/>
</dbReference>
<keyword evidence="2" id="KW-0813">Transport</keyword>
<feature type="transmembrane region" description="Helical" evidence="7">
    <location>
        <begin position="102"/>
        <end position="123"/>
    </location>
</feature>
<dbReference type="GO" id="GO:0016020">
    <property type="term" value="C:membrane"/>
    <property type="evidence" value="ECO:0007669"/>
    <property type="project" value="UniProtKB-SubCell"/>
</dbReference>
<evidence type="ECO:0000256" key="3">
    <source>
        <dbReference type="ARBA" id="ARBA00022692"/>
    </source>
</evidence>
<proteinExistence type="predicted"/>
<keyword evidence="9" id="KW-1185">Reference proteome</keyword>
<feature type="transmembrane region" description="Helical" evidence="7">
    <location>
        <begin position="76"/>
        <end position="95"/>
    </location>
</feature>
<feature type="transmembrane region" description="Helical" evidence="7">
    <location>
        <begin position="48"/>
        <end position="70"/>
    </location>
</feature>
<feature type="region of interest" description="Disordered" evidence="6">
    <location>
        <begin position="218"/>
        <end position="240"/>
    </location>
</feature>
<feature type="transmembrane region" description="Helical" evidence="7">
    <location>
        <begin position="185"/>
        <end position="205"/>
    </location>
</feature>
<evidence type="ECO:0000313" key="9">
    <source>
        <dbReference type="Proteomes" id="UP001212841"/>
    </source>
</evidence>
<keyword evidence="3 7" id="KW-0812">Transmembrane</keyword>
<evidence type="ECO:0000313" key="8">
    <source>
        <dbReference type="EMBL" id="KAJ3053994.1"/>
    </source>
</evidence>
<accession>A0AAD5X707</accession>
<dbReference type="Gene3D" id="1.20.1250.20">
    <property type="entry name" value="MFS general substrate transporter like domains"/>
    <property type="match status" value="1"/>
</dbReference>
<dbReference type="SUPFAM" id="SSF103473">
    <property type="entry name" value="MFS general substrate transporter"/>
    <property type="match status" value="1"/>
</dbReference>
<reference evidence="8" key="1">
    <citation type="submission" date="2020-05" db="EMBL/GenBank/DDBJ databases">
        <title>Phylogenomic resolution of chytrid fungi.</title>
        <authorList>
            <person name="Stajich J.E."/>
            <person name="Amses K."/>
            <person name="Simmons R."/>
            <person name="Seto K."/>
            <person name="Myers J."/>
            <person name="Bonds A."/>
            <person name="Quandt C.A."/>
            <person name="Barry K."/>
            <person name="Liu P."/>
            <person name="Grigoriev I."/>
            <person name="Longcore J.E."/>
            <person name="James T.Y."/>
        </authorList>
    </citation>
    <scope>NUCLEOTIDE SEQUENCE</scope>
    <source>
        <strain evidence="8">JEL0318</strain>
    </source>
</reference>
<sequence length="240" mass="25485">MPPTIWTLPNFAASAVVAICTTGYSVNYTYYVTLIFQECWGYSALQSAIRFLPMGIVCTLVALVAEKIIFRFNIKLALVGGLLLATGGQILLGFYKHESQYWSTYFPSVLIGIAGMASVYTSVTITAYSSVPVHLAGIIGGVLNTAFQFGNGVGLAITTPVATAVSGTSSGAEVEPEQLLKGYHAAIWTTVGIIGVGLIVAIVFIRVLRPAGGDEEVAVESEKEKELESSKSGDTVFVRE</sequence>
<comment type="subcellular location">
    <subcellularLocation>
        <location evidence="1">Membrane</location>
        <topology evidence="1">Multi-pass membrane protein</topology>
    </subcellularLocation>
</comment>
<keyword evidence="4 7" id="KW-1133">Transmembrane helix</keyword>
<dbReference type="PANTHER" id="PTHR42718">
    <property type="entry name" value="MAJOR FACILITATOR SUPERFAMILY MULTIDRUG TRANSPORTER MFSC"/>
    <property type="match status" value="1"/>
</dbReference>
<feature type="transmembrane region" description="Helical" evidence="7">
    <location>
        <begin position="12"/>
        <end position="36"/>
    </location>
</feature>
<protein>
    <submittedName>
        <fullName evidence="8">Uncharacterized protein</fullName>
    </submittedName>
</protein>
<comment type="caution">
    <text evidence="8">The sequence shown here is derived from an EMBL/GenBank/DDBJ whole genome shotgun (WGS) entry which is preliminary data.</text>
</comment>
<dbReference type="AlphaFoldDB" id="A0AAD5X707"/>
<dbReference type="Proteomes" id="UP001212841">
    <property type="component" value="Unassembled WGS sequence"/>
</dbReference>
<name>A0AAD5X707_9FUNG</name>
<dbReference type="Pfam" id="PF07690">
    <property type="entry name" value="MFS_1"/>
    <property type="match status" value="1"/>
</dbReference>
<evidence type="ECO:0000256" key="5">
    <source>
        <dbReference type="ARBA" id="ARBA00023136"/>
    </source>
</evidence>
<evidence type="ECO:0000256" key="7">
    <source>
        <dbReference type="SAM" id="Phobius"/>
    </source>
</evidence>
<dbReference type="GO" id="GO:0022857">
    <property type="term" value="F:transmembrane transporter activity"/>
    <property type="evidence" value="ECO:0007669"/>
    <property type="project" value="InterPro"/>
</dbReference>
<dbReference type="EMBL" id="JADGJD010000166">
    <property type="protein sequence ID" value="KAJ3053994.1"/>
    <property type="molecule type" value="Genomic_DNA"/>
</dbReference>
<keyword evidence="5 7" id="KW-0472">Membrane</keyword>
<dbReference type="InterPro" id="IPR011701">
    <property type="entry name" value="MFS"/>
</dbReference>
<evidence type="ECO:0000256" key="6">
    <source>
        <dbReference type="SAM" id="MobiDB-lite"/>
    </source>
</evidence>
<feature type="compositionally biased region" description="Basic and acidic residues" evidence="6">
    <location>
        <begin position="220"/>
        <end position="240"/>
    </location>
</feature>
<organism evidence="8 9">
    <name type="scientific">Rhizophlyctis rosea</name>
    <dbReference type="NCBI Taxonomy" id="64517"/>
    <lineage>
        <taxon>Eukaryota</taxon>
        <taxon>Fungi</taxon>
        <taxon>Fungi incertae sedis</taxon>
        <taxon>Chytridiomycota</taxon>
        <taxon>Chytridiomycota incertae sedis</taxon>
        <taxon>Chytridiomycetes</taxon>
        <taxon>Rhizophlyctidales</taxon>
        <taxon>Rhizophlyctidaceae</taxon>
        <taxon>Rhizophlyctis</taxon>
    </lineage>
</organism>
<dbReference type="PANTHER" id="PTHR42718:SF9">
    <property type="entry name" value="MAJOR FACILITATOR SUPERFAMILY MULTIDRUG TRANSPORTER MFSC"/>
    <property type="match status" value="1"/>
</dbReference>
<evidence type="ECO:0000256" key="4">
    <source>
        <dbReference type="ARBA" id="ARBA00022989"/>
    </source>
</evidence>
<gene>
    <name evidence="8" type="ORF">HK097_002915</name>
</gene>
<evidence type="ECO:0000256" key="1">
    <source>
        <dbReference type="ARBA" id="ARBA00004141"/>
    </source>
</evidence>